<dbReference type="PANTHER" id="PTHR43903">
    <property type="entry name" value="NEUROLIGIN"/>
    <property type="match status" value="1"/>
</dbReference>
<comment type="similarity">
    <text evidence="2">Belongs to the type-B carboxylesterase/lipase family.</text>
</comment>
<keyword evidence="9" id="KW-0472">Membrane</keyword>
<feature type="compositionally biased region" description="Polar residues" evidence="13">
    <location>
        <begin position="593"/>
        <end position="602"/>
    </location>
</feature>
<dbReference type="InterPro" id="IPR000460">
    <property type="entry name" value="Nlgn"/>
</dbReference>
<sequence length="830" mass="92964">MLPVWFTDNLEAAATYVQNQSEDCLYLNLYVPTEDGPLTKKRDEATLNPPDTDIRDSGKKPVMLFLHGGSYMEGTGNMFDGSVLAAYGNVIVATLNYRLGVLGFLSTGDQAAKGNYGLLDQIQALRWLSENIAHFGGDPERITIFGSGAGASCVNLLILSHHSEGLFQKAIAQSGTAISSWSVNYQPLKYTRLLAAKVGCDREDSAEAVECLRRKPSRELVDQDVQPARYHIAFGPVVDGDVVPDDPEILMQQGEFLNYDMLIGVNQGEGLKFVEDSAESEDGVSASAFDFTVSNFVDNLYGYPEGKDVLRETIKFMYTDWADRDNGEMRRKTLLALFTDHQWVAPAVATAKLHADYQSPVYFYTFYHHCQAEGRPEWADAAHGDELPYVFGVPMVGATDLFPCNFSKNDVMLSAVVMTYWTNFAKTGDPNQPVPQDTKFIHTKPNRFEEVVWSKFNSKEKQYLHIGLKPRVRDNYRANKQGEFLNYDMLIGVNQGEGLKFVEDSAESEDGVSASAFDFTVSNFVDNLYGYPEGKDVLRETIKFMYTDWADRDNGEMRRKTLLALFTDHQSQAPHQPLTSPRSTEASKLRSPGKQTQPSKHSSPAVHLRCTMDAVKMTVTPPPTRRRHRRGSSSRRARRPVAWAPDTDDDDDEKPPHQHTAACSHNWDYPEDWEGLQTAQRFWTPWAQDTLEPPTQTIRFQQTIEGRPLKREMQSDLGLEAYVYPVNPPLPSPQILSHKNSGGGAGAGAQAEQEQCAPAEPPILGPANVPDIPRRRSSGRVAYDARDVRRRLRELTREVEALSHCYPLASGSSTAEGTRKDWVYRSLTER</sequence>
<dbReference type="InterPro" id="IPR002018">
    <property type="entry name" value="CarbesteraseB"/>
</dbReference>
<evidence type="ECO:0000259" key="14">
    <source>
        <dbReference type="Pfam" id="PF00135"/>
    </source>
</evidence>
<keyword evidence="7" id="KW-1133">Transmembrane helix</keyword>
<evidence type="ECO:0000256" key="13">
    <source>
        <dbReference type="SAM" id="MobiDB-lite"/>
    </source>
</evidence>
<dbReference type="InterPro" id="IPR029058">
    <property type="entry name" value="AB_hydrolase_fold"/>
</dbReference>
<feature type="compositionally biased region" description="Basic residues" evidence="13">
    <location>
        <begin position="624"/>
        <end position="639"/>
    </location>
</feature>
<comment type="subcellular location">
    <subcellularLocation>
        <location evidence="1">Cell membrane</location>
        <topology evidence="1">Single-pass type I membrane protein</topology>
    </subcellularLocation>
    <subcellularLocation>
        <location evidence="12">Synapse</location>
    </subcellularLocation>
</comment>
<reference evidence="15" key="1">
    <citation type="submission" date="2019-10" db="EMBL/GenBank/DDBJ databases">
        <title>The sequence and de novo assembly of the wild yak genome.</title>
        <authorList>
            <person name="Liu Y."/>
        </authorList>
    </citation>
    <scope>NUCLEOTIDE SEQUENCE [LARGE SCALE GENOMIC DNA]</scope>
    <source>
        <strain evidence="15">WY2019</strain>
    </source>
</reference>
<dbReference type="GO" id="GO:0007155">
    <property type="term" value="P:cell adhesion"/>
    <property type="evidence" value="ECO:0007669"/>
    <property type="project" value="UniProtKB-KW"/>
</dbReference>
<gene>
    <name evidence="15" type="ORF">E5288_WYG021028</name>
</gene>
<dbReference type="Proteomes" id="UP000322234">
    <property type="component" value="Unassembled WGS sequence"/>
</dbReference>
<keyword evidence="11" id="KW-0325">Glycoprotein</keyword>
<protein>
    <recommendedName>
        <fullName evidence="14">Carboxylesterase type B domain-containing protein</fullName>
    </recommendedName>
</protein>
<accession>A0A6B0S7J4</accession>
<keyword evidence="10" id="KW-1015">Disulfide bond</keyword>
<feature type="region of interest" description="Disordered" evidence="13">
    <location>
        <begin position="760"/>
        <end position="780"/>
    </location>
</feature>
<keyword evidence="6" id="KW-0130">Cell adhesion</keyword>
<proteinExistence type="inferred from homology"/>
<dbReference type="GO" id="GO:0042043">
    <property type="term" value="F:neurexin family protein binding"/>
    <property type="evidence" value="ECO:0007669"/>
    <property type="project" value="InterPro"/>
</dbReference>
<evidence type="ECO:0000256" key="12">
    <source>
        <dbReference type="ARBA" id="ARBA00034103"/>
    </source>
</evidence>
<evidence type="ECO:0000256" key="10">
    <source>
        <dbReference type="ARBA" id="ARBA00023157"/>
    </source>
</evidence>
<feature type="compositionally biased region" description="Polar residues" evidence="13">
    <location>
        <begin position="568"/>
        <end position="586"/>
    </location>
</feature>
<dbReference type="InterPro" id="IPR019819">
    <property type="entry name" value="Carboxylesterase_B_CS"/>
</dbReference>
<evidence type="ECO:0000256" key="4">
    <source>
        <dbReference type="ARBA" id="ARBA00022692"/>
    </source>
</evidence>
<dbReference type="Pfam" id="PF00135">
    <property type="entry name" value="COesterase"/>
    <property type="match status" value="2"/>
</dbReference>
<keyword evidence="16" id="KW-1185">Reference proteome</keyword>
<dbReference type="PRINTS" id="PR01090">
    <property type="entry name" value="NEUROLIGIN"/>
</dbReference>
<evidence type="ECO:0000256" key="8">
    <source>
        <dbReference type="ARBA" id="ARBA00023018"/>
    </source>
</evidence>
<keyword evidence="5" id="KW-0732">Signal</keyword>
<feature type="region of interest" description="Disordered" evidence="13">
    <location>
        <begin position="568"/>
        <end position="665"/>
    </location>
</feature>
<evidence type="ECO:0000256" key="6">
    <source>
        <dbReference type="ARBA" id="ARBA00022889"/>
    </source>
</evidence>
<name>A0A6B0S7J4_9CETA</name>
<evidence type="ECO:0000256" key="5">
    <source>
        <dbReference type="ARBA" id="ARBA00022729"/>
    </source>
</evidence>
<evidence type="ECO:0000256" key="3">
    <source>
        <dbReference type="ARBA" id="ARBA00022475"/>
    </source>
</evidence>
<evidence type="ECO:0000313" key="16">
    <source>
        <dbReference type="Proteomes" id="UP000322234"/>
    </source>
</evidence>
<evidence type="ECO:0000256" key="2">
    <source>
        <dbReference type="ARBA" id="ARBA00005964"/>
    </source>
</evidence>
<dbReference type="GO" id="GO:0007416">
    <property type="term" value="P:synapse assembly"/>
    <property type="evidence" value="ECO:0007669"/>
    <property type="project" value="UniProtKB-ARBA"/>
</dbReference>
<dbReference type="GO" id="GO:0045202">
    <property type="term" value="C:synapse"/>
    <property type="evidence" value="ECO:0007669"/>
    <property type="project" value="UniProtKB-SubCell"/>
</dbReference>
<keyword evidence="8" id="KW-0770">Synapse</keyword>
<dbReference type="AlphaFoldDB" id="A0A6B0S7J4"/>
<evidence type="ECO:0000256" key="1">
    <source>
        <dbReference type="ARBA" id="ARBA00004251"/>
    </source>
</evidence>
<dbReference type="EMBL" id="VBQZ03000174">
    <property type="protein sequence ID" value="MXQ96847.1"/>
    <property type="molecule type" value="Genomic_DNA"/>
</dbReference>
<organism evidence="15 16">
    <name type="scientific">Bos mutus</name>
    <name type="common">wild yak</name>
    <dbReference type="NCBI Taxonomy" id="72004"/>
    <lineage>
        <taxon>Eukaryota</taxon>
        <taxon>Metazoa</taxon>
        <taxon>Chordata</taxon>
        <taxon>Craniata</taxon>
        <taxon>Vertebrata</taxon>
        <taxon>Euteleostomi</taxon>
        <taxon>Mammalia</taxon>
        <taxon>Eutheria</taxon>
        <taxon>Laurasiatheria</taxon>
        <taxon>Artiodactyla</taxon>
        <taxon>Ruminantia</taxon>
        <taxon>Pecora</taxon>
        <taxon>Bovidae</taxon>
        <taxon>Bovinae</taxon>
        <taxon>Bos</taxon>
    </lineage>
</organism>
<dbReference type="Gene3D" id="3.40.50.1820">
    <property type="entry name" value="alpha/beta hydrolase"/>
    <property type="match status" value="2"/>
</dbReference>
<feature type="domain" description="Carboxylesterase type B" evidence="14">
    <location>
        <begin position="482"/>
        <end position="579"/>
    </location>
</feature>
<keyword evidence="4" id="KW-0812">Transmembrane</keyword>
<comment type="caution">
    <text evidence="15">The sequence shown here is derived from an EMBL/GenBank/DDBJ whole genome shotgun (WGS) entry which is preliminary data.</text>
</comment>
<dbReference type="InterPro" id="IPR051093">
    <property type="entry name" value="Neuroligin/BSAL"/>
</dbReference>
<evidence type="ECO:0000256" key="7">
    <source>
        <dbReference type="ARBA" id="ARBA00022989"/>
    </source>
</evidence>
<evidence type="ECO:0000256" key="11">
    <source>
        <dbReference type="ARBA" id="ARBA00023180"/>
    </source>
</evidence>
<dbReference type="SUPFAM" id="SSF53474">
    <property type="entry name" value="alpha/beta-Hydrolases"/>
    <property type="match status" value="2"/>
</dbReference>
<feature type="domain" description="Carboxylesterase type B" evidence="14">
    <location>
        <begin position="15"/>
        <end position="480"/>
    </location>
</feature>
<dbReference type="GO" id="GO:0005886">
    <property type="term" value="C:plasma membrane"/>
    <property type="evidence" value="ECO:0007669"/>
    <property type="project" value="UniProtKB-SubCell"/>
</dbReference>
<dbReference type="PROSITE" id="PS00941">
    <property type="entry name" value="CARBOXYLESTERASE_B_2"/>
    <property type="match status" value="1"/>
</dbReference>
<evidence type="ECO:0000256" key="9">
    <source>
        <dbReference type="ARBA" id="ARBA00023136"/>
    </source>
</evidence>
<dbReference type="FunFam" id="3.40.50.1820:FF:000001">
    <property type="entry name" value="Neuroligin 3 isoform"/>
    <property type="match status" value="1"/>
</dbReference>
<evidence type="ECO:0000313" key="15">
    <source>
        <dbReference type="EMBL" id="MXQ96847.1"/>
    </source>
</evidence>
<keyword evidence="3" id="KW-1003">Cell membrane</keyword>